<dbReference type="KEGG" id="aswu:HUW51_16855"/>
<dbReference type="Proteomes" id="UP000515237">
    <property type="component" value="Chromosome"/>
</dbReference>
<evidence type="ECO:0000313" key="2">
    <source>
        <dbReference type="Proteomes" id="UP000515237"/>
    </source>
</evidence>
<gene>
    <name evidence="1" type="ORF">HUW51_16855</name>
</gene>
<keyword evidence="2" id="KW-1185">Reference proteome</keyword>
<dbReference type="AlphaFoldDB" id="A0A7G7GAX5"/>
<dbReference type="EMBL" id="CP055156">
    <property type="protein sequence ID" value="QNF34309.1"/>
    <property type="molecule type" value="Genomic_DNA"/>
</dbReference>
<protein>
    <submittedName>
        <fullName evidence="1">Uncharacterized protein</fullName>
    </submittedName>
</protein>
<organism evidence="1 2">
    <name type="scientific">Adhaeribacter swui</name>
    <dbReference type="NCBI Taxonomy" id="2086471"/>
    <lineage>
        <taxon>Bacteria</taxon>
        <taxon>Pseudomonadati</taxon>
        <taxon>Bacteroidota</taxon>
        <taxon>Cytophagia</taxon>
        <taxon>Cytophagales</taxon>
        <taxon>Hymenobacteraceae</taxon>
        <taxon>Adhaeribacter</taxon>
    </lineage>
</organism>
<accession>A0A7G7GAX5</accession>
<evidence type="ECO:0000313" key="1">
    <source>
        <dbReference type="EMBL" id="QNF34309.1"/>
    </source>
</evidence>
<reference evidence="1 2" key="1">
    <citation type="journal article" date="2018" name="Int. J. Syst. Evol. Microbiol.">
        <title>Adhaeribacter swui sp. nov., isolated from wet mud.</title>
        <authorList>
            <person name="Kim D.U."/>
            <person name="Kim K.W."/>
            <person name="Kang M.S."/>
            <person name="Kim J.Y."/>
            <person name="Jang J.H."/>
            <person name="Kim M.K."/>
        </authorList>
    </citation>
    <scope>NUCLEOTIDE SEQUENCE [LARGE SCALE GENOMIC DNA]</scope>
    <source>
        <strain evidence="1 2">KCTC 52873</strain>
    </source>
</reference>
<proteinExistence type="predicted"/>
<dbReference type="RefSeq" id="WP_185270790.1">
    <property type="nucleotide sequence ID" value="NZ_CP055156.1"/>
</dbReference>
<sequence>MPRYYLEVYRFKNYIALFLLLLFVRVIVPEAAVLALHTHEHTQDNLDKMDTGLKLEKAHTHCHTDNIYNTPFSPAYGTVTYPTPVTFTQTYAALTGFAWQFTFPNNTELRGPPVV</sequence>
<name>A0A7G7GAX5_9BACT</name>